<name>A0A397WPD9_9ARCH</name>
<protein>
    <submittedName>
        <fullName evidence="1">Uncharacterized protein</fullName>
    </submittedName>
</protein>
<dbReference type="EMBL" id="MWMI01000002">
    <property type="protein sequence ID" value="RIB35369.1"/>
    <property type="molecule type" value="Genomic_DNA"/>
</dbReference>
<proteinExistence type="predicted"/>
<dbReference type="Proteomes" id="UP000266622">
    <property type="component" value="Unassembled WGS sequence"/>
</dbReference>
<evidence type="ECO:0000313" key="2">
    <source>
        <dbReference type="Proteomes" id="UP000266622"/>
    </source>
</evidence>
<gene>
    <name evidence="1" type="ORF">BXU00_01220</name>
</gene>
<organism evidence="1 2">
    <name type="scientific">Candidatus Nanoclepta minutus</name>
    <dbReference type="NCBI Taxonomy" id="1940235"/>
    <lineage>
        <taxon>Archaea</taxon>
        <taxon>Nanobdellota</taxon>
        <taxon>Candidatus Nanoclepta</taxon>
    </lineage>
</organism>
<dbReference type="AlphaFoldDB" id="A0A397WPD9"/>
<accession>A0A397WPD9</accession>
<reference evidence="1 2" key="1">
    <citation type="journal article" date="2018" name="Syst. Appl. Microbiol.">
        <title>A new symbiotic nanoarchaeote (Candidatus Nanoclepta minutus) and its host (Zestosphaera tikiterensis gen. nov., sp. nov.) from a New Zealand hot spring.</title>
        <authorList>
            <person name="St John E."/>
            <person name="Liu Y."/>
            <person name="Podar M."/>
            <person name="Stott M.B."/>
            <person name="Meneghin J."/>
            <person name="Chen Z."/>
            <person name="Lagutin K."/>
            <person name="Mitchell K."/>
            <person name="Reysenbach A.L."/>
        </authorList>
    </citation>
    <scope>NUCLEOTIDE SEQUENCE [LARGE SCALE GENOMIC DNA]</scope>
    <source>
        <strain evidence="1">NZ3</strain>
    </source>
</reference>
<comment type="caution">
    <text evidence="1">The sequence shown here is derived from an EMBL/GenBank/DDBJ whole genome shotgun (WGS) entry which is preliminary data.</text>
</comment>
<sequence>MYDIALPKDNEEDLVRKYIENGIKNVVFAYFIENRRDIETFLLNRLLKYKNLNLFYLAIVNSKKTSETMKIALDLFYLEKYYNDLVFIKFDNSLSSYRIFGKYFYNGVYIDKIVGNEKFYFRNIDLSSIYKIKKNRQSVLLSLKDALDNPYPFKYLIKVLSKKDVMIIFGSFASDKSEVPNKYAIKSFYKVFGIDYSLKLMEEFLFYQINRTRLAKNKFYLTDGYYIVKMPYEDCSEY</sequence>
<evidence type="ECO:0000313" key="1">
    <source>
        <dbReference type="EMBL" id="RIB35369.1"/>
    </source>
</evidence>